<reference evidence="4 5" key="1">
    <citation type="submission" date="2016-10" db="EMBL/GenBank/DDBJ databases">
        <authorList>
            <person name="de Groot N.N."/>
        </authorList>
    </citation>
    <scope>NUCLEOTIDE SEQUENCE [LARGE SCALE GENOMIC DNA]</scope>
    <source>
        <strain evidence="4 5">KHGC13</strain>
    </source>
</reference>
<dbReference type="InterPro" id="IPR004509">
    <property type="entry name" value="Competence_ComEA_HhH"/>
</dbReference>
<dbReference type="Pfam" id="PF10531">
    <property type="entry name" value="SLBB"/>
    <property type="match status" value="1"/>
</dbReference>
<dbReference type="PANTHER" id="PTHR21180">
    <property type="entry name" value="ENDONUCLEASE/EXONUCLEASE/PHOSPHATASE FAMILY DOMAIN-CONTAINING PROTEIN 1"/>
    <property type="match status" value="1"/>
</dbReference>
<dbReference type="GO" id="GO:0006281">
    <property type="term" value="P:DNA repair"/>
    <property type="evidence" value="ECO:0007669"/>
    <property type="project" value="InterPro"/>
</dbReference>
<dbReference type="GO" id="GO:0003677">
    <property type="term" value="F:DNA binding"/>
    <property type="evidence" value="ECO:0007669"/>
    <property type="project" value="InterPro"/>
</dbReference>
<dbReference type="InterPro" id="IPR051675">
    <property type="entry name" value="Endo/Exo/Phosphatase_dom_1"/>
</dbReference>
<feature type="compositionally biased region" description="Low complexity" evidence="1">
    <location>
        <begin position="147"/>
        <end position="157"/>
    </location>
</feature>
<feature type="domain" description="Helix-hairpin-helix DNA-binding motif class 1" evidence="3">
    <location>
        <begin position="206"/>
        <end position="225"/>
    </location>
</feature>
<dbReference type="AlphaFoldDB" id="A0A1I7EX80"/>
<dbReference type="SMART" id="SM00278">
    <property type="entry name" value="HhH1"/>
    <property type="match status" value="2"/>
</dbReference>
<keyword evidence="2" id="KW-1133">Transmembrane helix</keyword>
<dbReference type="InterPro" id="IPR010994">
    <property type="entry name" value="RuvA_2-like"/>
</dbReference>
<organism evidence="4 5">
    <name type="scientific">Eubacterium pyruvativorans</name>
    <dbReference type="NCBI Taxonomy" id="155865"/>
    <lineage>
        <taxon>Bacteria</taxon>
        <taxon>Bacillati</taxon>
        <taxon>Bacillota</taxon>
        <taxon>Clostridia</taxon>
        <taxon>Eubacteriales</taxon>
        <taxon>Eubacteriaceae</taxon>
        <taxon>Eubacterium</taxon>
    </lineage>
</organism>
<dbReference type="PANTHER" id="PTHR21180:SF32">
    <property type="entry name" value="ENDONUCLEASE_EXONUCLEASE_PHOSPHATASE FAMILY DOMAIN-CONTAINING PROTEIN 1"/>
    <property type="match status" value="1"/>
</dbReference>
<evidence type="ECO:0000313" key="4">
    <source>
        <dbReference type="EMBL" id="SFU28532.1"/>
    </source>
</evidence>
<dbReference type="GO" id="GO:0015627">
    <property type="term" value="C:type II protein secretion system complex"/>
    <property type="evidence" value="ECO:0007669"/>
    <property type="project" value="TreeGrafter"/>
</dbReference>
<dbReference type="SUPFAM" id="SSF47781">
    <property type="entry name" value="RuvA domain 2-like"/>
    <property type="match status" value="1"/>
</dbReference>
<gene>
    <name evidence="4" type="ORF">SAMN05216508_10176</name>
</gene>
<evidence type="ECO:0000256" key="1">
    <source>
        <dbReference type="SAM" id="MobiDB-lite"/>
    </source>
</evidence>
<evidence type="ECO:0000256" key="2">
    <source>
        <dbReference type="SAM" id="Phobius"/>
    </source>
</evidence>
<dbReference type="STRING" id="155865.SAMN05216515_10277"/>
<accession>A0A1I7EX80</accession>
<name>A0A1I7EX80_9FIRM</name>
<feature type="region of interest" description="Disordered" evidence="1">
    <location>
        <begin position="129"/>
        <end position="165"/>
    </location>
</feature>
<evidence type="ECO:0000313" key="5">
    <source>
        <dbReference type="Proteomes" id="UP000198817"/>
    </source>
</evidence>
<dbReference type="OrthoDB" id="9790239at2"/>
<keyword evidence="2" id="KW-0812">Transmembrane</keyword>
<dbReference type="GO" id="GO:0015628">
    <property type="term" value="P:protein secretion by the type II secretion system"/>
    <property type="evidence" value="ECO:0007669"/>
    <property type="project" value="TreeGrafter"/>
</dbReference>
<dbReference type="Pfam" id="PF12836">
    <property type="entry name" value="HHH_3"/>
    <property type="match status" value="1"/>
</dbReference>
<protein>
    <submittedName>
        <fullName evidence="4">Competence protein ComEA</fullName>
    </submittedName>
</protein>
<dbReference type="Gene3D" id="1.10.150.320">
    <property type="entry name" value="Photosystem II 12 kDa extrinsic protein"/>
    <property type="match status" value="1"/>
</dbReference>
<dbReference type="Proteomes" id="UP000198817">
    <property type="component" value="Unassembled WGS sequence"/>
</dbReference>
<dbReference type="RefSeq" id="WP_090469139.1">
    <property type="nucleotide sequence ID" value="NZ_FOWF01000002.1"/>
</dbReference>
<dbReference type="InterPro" id="IPR003583">
    <property type="entry name" value="Hlx-hairpin-Hlx_DNA-bd_motif"/>
</dbReference>
<dbReference type="EMBL" id="FPBT01000001">
    <property type="protein sequence ID" value="SFU28532.1"/>
    <property type="molecule type" value="Genomic_DNA"/>
</dbReference>
<dbReference type="NCBIfam" id="TIGR00426">
    <property type="entry name" value="competence protein ComEA helix-hairpin-helix repeat region"/>
    <property type="match status" value="1"/>
</dbReference>
<proteinExistence type="predicted"/>
<keyword evidence="2" id="KW-0472">Membrane</keyword>
<dbReference type="Gene3D" id="3.10.560.10">
    <property type="entry name" value="Outer membrane lipoprotein wza domain like"/>
    <property type="match status" value="1"/>
</dbReference>
<sequence>MRSHTNPRNWKQKLNENRALIRAAAVILVIIAAAVLFVGKENNDTISIQKAGESGAVQKAGAETPKIVERQTVLYIDMEGEVKRPGVYEMKPGARIFEAVRKAGGLTGKADTRTINQAEKVTDGQLIVIPRKGQGEEGTNPAESGRRSSAGTGTTEGSTGGTSAQGLININTASEADLQKIPGVGPVTAGKIIAYRTQNGRFQRKEELKNVSGIGEKTFGKMESMITL</sequence>
<dbReference type="InterPro" id="IPR019554">
    <property type="entry name" value="Soluble_ligand-bd"/>
</dbReference>
<keyword evidence="5" id="KW-1185">Reference proteome</keyword>
<feature type="domain" description="Helix-hairpin-helix DNA-binding motif class 1" evidence="3">
    <location>
        <begin position="176"/>
        <end position="195"/>
    </location>
</feature>
<feature type="transmembrane region" description="Helical" evidence="2">
    <location>
        <begin position="20"/>
        <end position="39"/>
    </location>
</feature>
<evidence type="ECO:0000259" key="3">
    <source>
        <dbReference type="SMART" id="SM00278"/>
    </source>
</evidence>